<dbReference type="Gene3D" id="2.30.42.10">
    <property type="match status" value="1"/>
</dbReference>
<protein>
    <recommendedName>
        <fullName evidence="2">PDZ domain-containing protein</fullName>
    </recommendedName>
</protein>
<keyword evidence="4" id="KW-1185">Reference proteome</keyword>
<proteinExistence type="predicted"/>
<feature type="domain" description="PDZ" evidence="2">
    <location>
        <begin position="294"/>
        <end position="346"/>
    </location>
</feature>
<dbReference type="Proteomes" id="UP000676169">
    <property type="component" value="Chromosome"/>
</dbReference>
<feature type="signal peptide" evidence="1">
    <location>
        <begin position="1"/>
        <end position="18"/>
    </location>
</feature>
<dbReference type="RefSeq" id="WP_211630279.1">
    <property type="nucleotide sequence ID" value="NZ_CP073100.1"/>
</dbReference>
<evidence type="ECO:0000313" key="4">
    <source>
        <dbReference type="Proteomes" id="UP000676169"/>
    </source>
</evidence>
<dbReference type="SUPFAM" id="SSF50156">
    <property type="entry name" value="PDZ domain-like"/>
    <property type="match status" value="1"/>
</dbReference>
<name>A0A975G7H2_9BACT</name>
<evidence type="ECO:0000313" key="3">
    <source>
        <dbReference type="EMBL" id="QUE50180.1"/>
    </source>
</evidence>
<organism evidence="3 4">
    <name type="scientific">Luteolibacter ambystomatis</name>
    <dbReference type="NCBI Taxonomy" id="2824561"/>
    <lineage>
        <taxon>Bacteria</taxon>
        <taxon>Pseudomonadati</taxon>
        <taxon>Verrucomicrobiota</taxon>
        <taxon>Verrucomicrobiia</taxon>
        <taxon>Verrucomicrobiales</taxon>
        <taxon>Verrucomicrobiaceae</taxon>
        <taxon>Luteolibacter</taxon>
    </lineage>
</organism>
<evidence type="ECO:0000259" key="2">
    <source>
        <dbReference type="PROSITE" id="PS50106"/>
    </source>
</evidence>
<evidence type="ECO:0000256" key="1">
    <source>
        <dbReference type="SAM" id="SignalP"/>
    </source>
</evidence>
<dbReference type="KEGG" id="lamb:KBB96_15050"/>
<keyword evidence="1" id="KW-0732">Signal</keyword>
<sequence>MPVLRLLLIMALVTPARAATPQAIVAKGQEVRVQPLVTLQLNGRSTPLLVDTGSAAPLVIFPEALPNAAGKIATVDLRVSKNQPPLADQATVLPAEIPGAKGILGWPLLRNSIWKLDLPSGRHEFLAALPDVRGWISFPIITSRDSLAIRHPQLGEVFLDSGARRGACLTKDRWNTWRKAHPESELTLSEGLSPASPGGAFANPTAHDVSFAFAPLEFRHTNVGEAFFDPAHDGASILLGLETFTRTAMIVDGPGKRVYFQPDEREPAYKPLPPNRLQTAFLPDPDFTNALCIKLLPGGAGERAGLQDGDRVLELNGSGAPPSFTTMFDFVRKPGAKATLRIRRNRQPVIIKLTVP</sequence>
<reference evidence="3" key="1">
    <citation type="submission" date="2021-04" db="EMBL/GenBank/DDBJ databases">
        <title>Luteolibacter sp. 32A isolated from the skin of an Anderson's salamander (Ambystoma andersonii).</title>
        <authorList>
            <person name="Spergser J."/>
            <person name="Busse H.-J."/>
        </authorList>
    </citation>
    <scope>NUCLEOTIDE SEQUENCE</scope>
    <source>
        <strain evidence="3">32A</strain>
    </source>
</reference>
<accession>A0A975G7H2</accession>
<gene>
    <name evidence="3" type="ORF">KBB96_15050</name>
</gene>
<dbReference type="InterPro" id="IPR036034">
    <property type="entry name" value="PDZ_sf"/>
</dbReference>
<dbReference type="EMBL" id="CP073100">
    <property type="protein sequence ID" value="QUE50180.1"/>
    <property type="molecule type" value="Genomic_DNA"/>
</dbReference>
<dbReference type="PROSITE" id="PS50106">
    <property type="entry name" value="PDZ"/>
    <property type="match status" value="1"/>
</dbReference>
<dbReference type="InterPro" id="IPR001478">
    <property type="entry name" value="PDZ"/>
</dbReference>
<feature type="chain" id="PRO_5037432775" description="PDZ domain-containing protein" evidence="1">
    <location>
        <begin position="19"/>
        <end position="356"/>
    </location>
</feature>
<dbReference type="AlphaFoldDB" id="A0A975G7H2"/>